<dbReference type="Gene3D" id="1.10.10.10">
    <property type="entry name" value="Winged helix-like DNA-binding domain superfamily/Winged helix DNA-binding domain"/>
    <property type="match status" value="1"/>
</dbReference>
<dbReference type="SUPFAM" id="SSF46785">
    <property type="entry name" value="Winged helix' DNA-binding domain"/>
    <property type="match status" value="1"/>
</dbReference>
<evidence type="ECO:0000259" key="1">
    <source>
        <dbReference type="PROSITE" id="PS50995"/>
    </source>
</evidence>
<accession>A0A062XU96</accession>
<dbReference type="InterPro" id="IPR039422">
    <property type="entry name" value="MarR/SlyA-like"/>
</dbReference>
<dbReference type="GO" id="GO:0003700">
    <property type="term" value="F:DNA-binding transcription factor activity"/>
    <property type="evidence" value="ECO:0007669"/>
    <property type="project" value="InterPro"/>
</dbReference>
<dbReference type="GO" id="GO:0006950">
    <property type="term" value="P:response to stress"/>
    <property type="evidence" value="ECO:0007669"/>
    <property type="project" value="TreeGrafter"/>
</dbReference>
<dbReference type="Pfam" id="PF12802">
    <property type="entry name" value="MarR_2"/>
    <property type="match status" value="1"/>
</dbReference>
<comment type="caution">
    <text evidence="2">The sequence shown here is derived from an EMBL/GenBank/DDBJ whole genome shotgun (WGS) entry which is preliminary data.</text>
</comment>
<dbReference type="InterPro" id="IPR000835">
    <property type="entry name" value="HTH_MarR-typ"/>
</dbReference>
<proteinExistence type="predicted"/>
<dbReference type="PANTHER" id="PTHR33164:SF104">
    <property type="entry name" value="TRANSCRIPTIONAL REGULATORY PROTEIN"/>
    <property type="match status" value="1"/>
</dbReference>
<reference evidence="2 3" key="1">
    <citation type="submission" date="2014-04" db="EMBL/GenBank/DDBJ databases">
        <title>The Genome Sequence of Thermoanaerobaculum aquaticum MP-01, The First Cultivated Group 23 Acidobacterium.</title>
        <authorList>
            <person name="Stamps B.W."/>
            <person name="Losey N.A."/>
            <person name="Lawson P.A."/>
            <person name="Stevenson B.S."/>
        </authorList>
    </citation>
    <scope>NUCLEOTIDE SEQUENCE [LARGE SCALE GENOMIC DNA]</scope>
    <source>
        <strain evidence="2 3">MP-01</strain>
    </source>
</reference>
<dbReference type="PANTHER" id="PTHR33164">
    <property type="entry name" value="TRANSCRIPTIONAL REGULATOR, MARR FAMILY"/>
    <property type="match status" value="1"/>
</dbReference>
<dbReference type="InterPro" id="IPR036388">
    <property type="entry name" value="WH-like_DNA-bd_sf"/>
</dbReference>
<evidence type="ECO:0000313" key="3">
    <source>
        <dbReference type="Proteomes" id="UP000027284"/>
    </source>
</evidence>
<evidence type="ECO:0000313" key="2">
    <source>
        <dbReference type="EMBL" id="KDA52919.1"/>
    </source>
</evidence>
<dbReference type="Proteomes" id="UP000027284">
    <property type="component" value="Unassembled WGS sequence"/>
</dbReference>
<sequence>MLPLIAMGAPFFPLGQQHERLPAKVVAALERLGHVLVAVHGRAGMEAGLTSLQVFLLMELSGQVKLGVRELAARFSVSRPTVSRSLAILEQKRLVQAASHPEDARRVLFSLSRQGKKLVASLGAGLQPLLAGVEALTPAQQAALWEGLLAVLGQWERLGLMSAARTCPTCRFFRREPGKPQAFCELLARPLTVEQLRLDCPEHQAMQETG</sequence>
<dbReference type="STRING" id="1312852.EG19_08765"/>
<organism evidence="2 3">
    <name type="scientific">Thermoanaerobaculum aquaticum</name>
    <dbReference type="NCBI Taxonomy" id="1312852"/>
    <lineage>
        <taxon>Bacteria</taxon>
        <taxon>Pseudomonadati</taxon>
        <taxon>Acidobacteriota</taxon>
        <taxon>Thermoanaerobaculia</taxon>
        <taxon>Thermoanaerobaculales</taxon>
        <taxon>Thermoanaerobaculaceae</taxon>
        <taxon>Thermoanaerobaculum</taxon>
    </lineage>
</organism>
<protein>
    <recommendedName>
        <fullName evidence="1">HTH marR-type domain-containing protein</fullName>
    </recommendedName>
</protein>
<keyword evidence="3" id="KW-1185">Reference proteome</keyword>
<dbReference type="EMBL" id="JMFG01000038">
    <property type="protein sequence ID" value="KDA52919.1"/>
    <property type="molecule type" value="Genomic_DNA"/>
</dbReference>
<dbReference type="SMART" id="SM00347">
    <property type="entry name" value="HTH_MARR"/>
    <property type="match status" value="1"/>
</dbReference>
<name>A0A062XU96_9BACT</name>
<gene>
    <name evidence="2" type="ORF">EG19_08765</name>
</gene>
<dbReference type="PROSITE" id="PS50995">
    <property type="entry name" value="HTH_MARR_2"/>
    <property type="match status" value="1"/>
</dbReference>
<feature type="domain" description="HTH marR-type" evidence="1">
    <location>
        <begin position="22"/>
        <end position="153"/>
    </location>
</feature>
<dbReference type="InterPro" id="IPR036390">
    <property type="entry name" value="WH_DNA-bd_sf"/>
</dbReference>
<dbReference type="AlphaFoldDB" id="A0A062XU96"/>